<evidence type="ECO:0000313" key="2">
    <source>
        <dbReference type="Proteomes" id="UP000068603"/>
    </source>
</evidence>
<evidence type="ECO:0000313" key="1">
    <source>
        <dbReference type="EMBL" id="KWA68375.1"/>
    </source>
</evidence>
<reference evidence="1 2" key="1">
    <citation type="submission" date="2015-11" db="EMBL/GenBank/DDBJ databases">
        <title>Expanding the genomic diversity of Burkholderia species for the development of highly accurate diagnostics.</title>
        <authorList>
            <person name="Sahl J."/>
            <person name="Keim P."/>
            <person name="Wagner D."/>
        </authorList>
    </citation>
    <scope>NUCLEOTIDE SEQUENCE [LARGE SCALE GENOMIC DNA]</scope>
    <source>
        <strain evidence="1 2">MSMB1960WGS</strain>
    </source>
</reference>
<protein>
    <submittedName>
        <fullName evidence="1">Uncharacterized protein</fullName>
    </submittedName>
</protein>
<sequence>MGVILEGVSDYYMEADFSPEKLKANEEFFWGKLNSANVDEGVSLRLHVFEALVERREEGRDSAIALIGSVSARLRFLHTDGFSIEVGDALIEAVAAIQGEEFDLNEVGQVGWREINRVWDDADSEWDRHLASVMCDVPDSVCVTVNHLLNSENSLSYLLRWKRGISKEHFAVLVDAIERQALSELPTNQKVAKWVMEILAPLRK</sequence>
<organism evidence="1">
    <name type="scientific">Burkholderia stagnalis</name>
    <dbReference type="NCBI Taxonomy" id="1503054"/>
    <lineage>
        <taxon>Bacteria</taxon>
        <taxon>Pseudomonadati</taxon>
        <taxon>Pseudomonadota</taxon>
        <taxon>Betaproteobacteria</taxon>
        <taxon>Burkholderiales</taxon>
        <taxon>Burkholderiaceae</taxon>
        <taxon>Burkholderia</taxon>
        <taxon>Burkholderia cepacia complex</taxon>
    </lineage>
</organism>
<dbReference type="Proteomes" id="UP000068603">
    <property type="component" value="Unassembled WGS sequence"/>
</dbReference>
<gene>
    <name evidence="1" type="ORF">WT44_01125</name>
</gene>
<proteinExistence type="predicted"/>
<name>A0A106P2H3_9BURK</name>
<dbReference type="AlphaFoldDB" id="A0A106P2H3"/>
<comment type="caution">
    <text evidence="1">The sequence shown here is derived from an EMBL/GenBank/DDBJ whole genome shotgun (WGS) entry which is preliminary data.</text>
</comment>
<dbReference type="EMBL" id="LPHB01000004">
    <property type="protein sequence ID" value="KWA68375.1"/>
    <property type="molecule type" value="Genomic_DNA"/>
</dbReference>
<accession>A0A106P2H3</accession>